<evidence type="ECO:0000256" key="4">
    <source>
        <dbReference type="ARBA" id="ARBA00022475"/>
    </source>
</evidence>
<evidence type="ECO:0000256" key="7">
    <source>
        <dbReference type="ARBA" id="ARBA00023136"/>
    </source>
</evidence>
<feature type="domain" description="Type II secretion system protein GspF" evidence="10">
    <location>
        <begin position="273"/>
        <end position="395"/>
    </location>
</feature>
<evidence type="ECO:0000313" key="11">
    <source>
        <dbReference type="EMBL" id="NHN30739.1"/>
    </source>
</evidence>
<comment type="similarity">
    <text evidence="2 8">Belongs to the GSP F family.</text>
</comment>
<feature type="transmembrane region" description="Helical" evidence="9">
    <location>
        <begin position="376"/>
        <end position="397"/>
    </location>
</feature>
<feature type="transmembrane region" description="Helical" evidence="9">
    <location>
        <begin position="222"/>
        <end position="241"/>
    </location>
</feature>
<dbReference type="InterPro" id="IPR018076">
    <property type="entry name" value="T2SS_GspF_dom"/>
</dbReference>
<keyword evidence="12" id="KW-1185">Reference proteome</keyword>
<dbReference type="PROSITE" id="PS00874">
    <property type="entry name" value="T2SP_F"/>
    <property type="match status" value="1"/>
</dbReference>
<evidence type="ECO:0000256" key="9">
    <source>
        <dbReference type="SAM" id="Phobius"/>
    </source>
</evidence>
<keyword evidence="7 9" id="KW-0472">Membrane</keyword>
<dbReference type="PRINTS" id="PR00812">
    <property type="entry name" value="BCTERIALGSPF"/>
</dbReference>
<evidence type="ECO:0000259" key="10">
    <source>
        <dbReference type="Pfam" id="PF00482"/>
    </source>
</evidence>
<comment type="caution">
    <text evidence="11">The sequence shown here is derived from an EMBL/GenBank/DDBJ whole genome shotgun (WGS) entry which is preliminary data.</text>
</comment>
<dbReference type="PANTHER" id="PTHR30012:SF0">
    <property type="entry name" value="TYPE II SECRETION SYSTEM PROTEIN F-RELATED"/>
    <property type="match status" value="1"/>
</dbReference>
<proteinExistence type="inferred from homology"/>
<gene>
    <name evidence="11" type="ORF">G9U52_12935</name>
</gene>
<evidence type="ECO:0000256" key="8">
    <source>
        <dbReference type="RuleBase" id="RU003923"/>
    </source>
</evidence>
<reference evidence="11" key="1">
    <citation type="submission" date="2020-03" db="EMBL/GenBank/DDBJ databases">
        <title>Draft sequencing of Paenibacilllus sp. S3N08.</title>
        <authorList>
            <person name="Kim D.-U."/>
        </authorList>
    </citation>
    <scope>NUCLEOTIDE SEQUENCE</scope>
    <source>
        <strain evidence="11">S3N08</strain>
    </source>
</reference>
<keyword evidence="3 8" id="KW-0813">Transport</keyword>
<dbReference type="InterPro" id="IPR001992">
    <property type="entry name" value="T2SS_GspF/T4SS_PilC_CS"/>
</dbReference>
<dbReference type="EMBL" id="JAAOIW010000004">
    <property type="protein sequence ID" value="NHN30739.1"/>
    <property type="molecule type" value="Genomic_DNA"/>
</dbReference>
<evidence type="ECO:0000256" key="3">
    <source>
        <dbReference type="ARBA" id="ARBA00022448"/>
    </source>
</evidence>
<evidence type="ECO:0000256" key="5">
    <source>
        <dbReference type="ARBA" id="ARBA00022692"/>
    </source>
</evidence>
<feature type="transmembrane region" description="Helical" evidence="9">
    <location>
        <begin position="170"/>
        <end position="192"/>
    </location>
</feature>
<keyword evidence="5 8" id="KW-0812">Transmembrane</keyword>
<dbReference type="InterPro" id="IPR042094">
    <property type="entry name" value="T2SS_GspF_sf"/>
</dbReference>
<evidence type="ECO:0000256" key="2">
    <source>
        <dbReference type="ARBA" id="ARBA00005745"/>
    </source>
</evidence>
<sequence length="404" mass="45354">MPKFNYRAVDDYGNYSKGTFESPNFQQAMEELKGNGLWILDLVDQSKSLLRKEINFGGGPKVKVEHFTVFCRQLATLYKAGINMVEAVQVLGEQTESKVFKKVLLGVSEDMKRGTQFSMAASHYPSVFSGIFINMIRAGEASGNLDEMLNRLSIFYEKEYYTKQKVKSAMVYPVIMAIVTVIVVIILMIFVVPKLVGNFATMGLELPLPTLVVIAISKWMQVYWYMAIACLFIPSLLLAIIKKLPNGVYYLDYAKLKLPVFGRLWHKQALSRFSRTFCSLFAAAIPMLQMMTIVSSVVGNEAVSRLILESREGIRGGSSIAEPFKHTWLFPPMVVQMLQVGEKTGALDTMLEKVADFYEADVDAMADRLKSLLEPIMILILAVVVGFIVLAVMLPSFKLMENLH</sequence>
<dbReference type="Pfam" id="PF00482">
    <property type="entry name" value="T2SSF"/>
    <property type="match status" value="2"/>
</dbReference>
<organism evidence="11 12">
    <name type="scientific">Paenibacillus agricola</name>
    <dbReference type="NCBI Taxonomy" id="2716264"/>
    <lineage>
        <taxon>Bacteria</taxon>
        <taxon>Bacillati</taxon>
        <taxon>Bacillota</taxon>
        <taxon>Bacilli</taxon>
        <taxon>Bacillales</taxon>
        <taxon>Paenibacillaceae</taxon>
        <taxon>Paenibacillus</taxon>
    </lineage>
</organism>
<evidence type="ECO:0000256" key="1">
    <source>
        <dbReference type="ARBA" id="ARBA00004651"/>
    </source>
</evidence>
<accession>A0ABX0J6E7</accession>
<comment type="subcellular location">
    <subcellularLocation>
        <location evidence="1 8">Cell membrane</location>
        <topology evidence="1 8">Multi-pass membrane protein</topology>
    </subcellularLocation>
</comment>
<dbReference type="RefSeq" id="WP_166150075.1">
    <property type="nucleotide sequence ID" value="NZ_JAAOIW010000004.1"/>
</dbReference>
<keyword evidence="4" id="KW-1003">Cell membrane</keyword>
<keyword evidence="6 9" id="KW-1133">Transmembrane helix</keyword>
<dbReference type="Proteomes" id="UP001165962">
    <property type="component" value="Unassembled WGS sequence"/>
</dbReference>
<evidence type="ECO:0000256" key="6">
    <source>
        <dbReference type="ARBA" id="ARBA00022989"/>
    </source>
</evidence>
<dbReference type="InterPro" id="IPR003004">
    <property type="entry name" value="GspF/PilC"/>
</dbReference>
<evidence type="ECO:0000313" key="12">
    <source>
        <dbReference type="Proteomes" id="UP001165962"/>
    </source>
</evidence>
<feature type="transmembrane region" description="Helical" evidence="9">
    <location>
        <begin position="277"/>
        <end position="298"/>
    </location>
</feature>
<feature type="domain" description="Type II secretion system protein GspF" evidence="10">
    <location>
        <begin position="70"/>
        <end position="193"/>
    </location>
</feature>
<dbReference type="Gene3D" id="1.20.81.30">
    <property type="entry name" value="Type II secretion system (T2SS), domain F"/>
    <property type="match status" value="2"/>
</dbReference>
<name>A0ABX0J6E7_9BACL</name>
<dbReference type="PANTHER" id="PTHR30012">
    <property type="entry name" value="GENERAL SECRETION PATHWAY PROTEIN"/>
    <property type="match status" value="1"/>
</dbReference>
<protein>
    <submittedName>
        <fullName evidence="11">Type II secretion system F family protein</fullName>
    </submittedName>
</protein>